<evidence type="ECO:0000313" key="2">
    <source>
        <dbReference type="Proteomes" id="UP000258309"/>
    </source>
</evidence>
<dbReference type="STRING" id="5539.A0A3E2HCX1"/>
<dbReference type="EMBL" id="NCSJ02000087">
    <property type="protein sequence ID" value="RFU30961.1"/>
    <property type="molecule type" value="Genomic_DNA"/>
</dbReference>
<reference evidence="1 2" key="1">
    <citation type="submission" date="2018-05" db="EMBL/GenBank/DDBJ databases">
        <title>Draft genome sequence of Scytalidium lignicola DSM 105466, a ubiquitous saprotrophic fungus.</title>
        <authorList>
            <person name="Buettner E."/>
            <person name="Gebauer A.M."/>
            <person name="Hofrichter M."/>
            <person name="Liers C."/>
            <person name="Kellner H."/>
        </authorList>
    </citation>
    <scope>NUCLEOTIDE SEQUENCE [LARGE SCALE GENOMIC DNA]</scope>
    <source>
        <strain evidence="1 2">DSM 105466</strain>
    </source>
</reference>
<name>A0A3E2HCX1_SCYLI</name>
<feature type="non-terminal residue" evidence="1">
    <location>
        <position position="1"/>
    </location>
</feature>
<evidence type="ECO:0000313" key="1">
    <source>
        <dbReference type="EMBL" id="RFU30961.1"/>
    </source>
</evidence>
<keyword evidence="2" id="KW-1185">Reference proteome</keyword>
<dbReference type="AlphaFoldDB" id="A0A3E2HCX1"/>
<gene>
    <name evidence="1" type="ORF">B7463_g5371</name>
</gene>
<feature type="non-terminal residue" evidence="1">
    <location>
        <position position="245"/>
    </location>
</feature>
<dbReference type="SUPFAM" id="SSF56752">
    <property type="entry name" value="D-aminoacid aminotransferase-like PLP-dependent enzymes"/>
    <property type="match status" value="1"/>
</dbReference>
<evidence type="ECO:0008006" key="3">
    <source>
        <dbReference type="Google" id="ProtNLM"/>
    </source>
</evidence>
<dbReference type="Proteomes" id="UP000258309">
    <property type="component" value="Unassembled WGS sequence"/>
</dbReference>
<dbReference type="GO" id="GO:0003824">
    <property type="term" value="F:catalytic activity"/>
    <property type="evidence" value="ECO:0007669"/>
    <property type="project" value="InterPro"/>
</dbReference>
<organism evidence="1 2">
    <name type="scientific">Scytalidium lignicola</name>
    <name type="common">Hyphomycete</name>
    <dbReference type="NCBI Taxonomy" id="5539"/>
    <lineage>
        <taxon>Eukaryota</taxon>
        <taxon>Fungi</taxon>
        <taxon>Dikarya</taxon>
        <taxon>Ascomycota</taxon>
        <taxon>Pezizomycotina</taxon>
        <taxon>Leotiomycetes</taxon>
        <taxon>Leotiomycetes incertae sedis</taxon>
        <taxon>Scytalidium</taxon>
    </lineage>
</organism>
<dbReference type="Pfam" id="PF01063">
    <property type="entry name" value="Aminotran_4"/>
    <property type="match status" value="1"/>
</dbReference>
<proteinExistence type="predicted"/>
<dbReference type="Gene3D" id="3.20.10.10">
    <property type="entry name" value="D-amino Acid Aminotransferase, subunit A, domain 2"/>
    <property type="match status" value="1"/>
</dbReference>
<dbReference type="InterPro" id="IPR043132">
    <property type="entry name" value="BCAT-like_C"/>
</dbReference>
<dbReference type="InterPro" id="IPR036038">
    <property type="entry name" value="Aminotransferase-like"/>
</dbReference>
<dbReference type="OMA" id="VWLSNGV"/>
<dbReference type="OrthoDB" id="5288718at2759"/>
<accession>A0A3E2HCX1</accession>
<dbReference type="InterPro" id="IPR001544">
    <property type="entry name" value="Aminotrans_IV"/>
</dbReference>
<sequence>MLPYHRDRLLQTAEHFAWKDAVSKIQGDDGLLYVLKALEGNVDVQSTTPLRIRIVLYHDGKIAVETSPTLPVPLENLFPLRIPPPQSSFSSVKVSPLTGGVLTMGPGDSIPGEPRKGEAWSVVADMGKTSPSSFTNYKTTRRSMYSESRKRAGIENLAETKEVLMISDKDDAIMEGSITTVFFWRNGKWVTPPTSSGGQIGVVRRWLLEKGLCVEEVVKVDSLVDGEEIWISNAVRGLVWGKVKL</sequence>
<comment type="caution">
    <text evidence="1">The sequence shown here is derived from an EMBL/GenBank/DDBJ whole genome shotgun (WGS) entry which is preliminary data.</text>
</comment>
<protein>
    <recommendedName>
        <fullName evidence="3">Aminodeoxychorismate lyase</fullName>
    </recommendedName>
</protein>